<name>A0A178MJK8_9PROT</name>
<dbReference type="Pfam" id="PF00512">
    <property type="entry name" value="HisKA"/>
    <property type="match status" value="1"/>
</dbReference>
<dbReference type="FunFam" id="3.30.565.10:FF:000006">
    <property type="entry name" value="Sensor histidine kinase WalK"/>
    <property type="match status" value="1"/>
</dbReference>
<dbReference type="AlphaFoldDB" id="A0A178MJK8"/>
<dbReference type="SUPFAM" id="SSF55874">
    <property type="entry name" value="ATPase domain of HSP90 chaperone/DNA topoisomerase II/histidine kinase"/>
    <property type="match status" value="1"/>
</dbReference>
<dbReference type="PANTHER" id="PTHR43304">
    <property type="entry name" value="PHYTOCHROME-LIKE PROTEIN CPH1"/>
    <property type="match status" value="1"/>
</dbReference>
<dbReference type="InterPro" id="IPR036890">
    <property type="entry name" value="HATPase_C_sf"/>
</dbReference>
<dbReference type="Proteomes" id="UP000078543">
    <property type="component" value="Unassembled WGS sequence"/>
</dbReference>
<dbReference type="Pfam" id="PF00989">
    <property type="entry name" value="PAS"/>
    <property type="match status" value="1"/>
</dbReference>
<dbReference type="Gene3D" id="3.30.565.10">
    <property type="entry name" value="Histidine kinase-like ATPase, C-terminal domain"/>
    <property type="match status" value="1"/>
</dbReference>
<dbReference type="PROSITE" id="PS50112">
    <property type="entry name" value="PAS"/>
    <property type="match status" value="1"/>
</dbReference>
<evidence type="ECO:0000313" key="8">
    <source>
        <dbReference type="EMBL" id="OAN48922.1"/>
    </source>
</evidence>
<feature type="domain" description="Histidine kinase" evidence="6">
    <location>
        <begin position="394"/>
        <end position="609"/>
    </location>
</feature>
<dbReference type="Gene3D" id="1.10.287.130">
    <property type="match status" value="1"/>
</dbReference>
<accession>A0A178MJK8</accession>
<evidence type="ECO:0000259" key="6">
    <source>
        <dbReference type="PROSITE" id="PS50109"/>
    </source>
</evidence>
<evidence type="ECO:0000256" key="5">
    <source>
        <dbReference type="ARBA" id="ARBA00022777"/>
    </source>
</evidence>
<dbReference type="InterPro" id="IPR005467">
    <property type="entry name" value="His_kinase_dom"/>
</dbReference>
<dbReference type="SUPFAM" id="SSF55785">
    <property type="entry name" value="PYP-like sensor domain (PAS domain)"/>
    <property type="match status" value="1"/>
</dbReference>
<dbReference type="EC" id="2.7.13.3" evidence="2"/>
<dbReference type="InterPro" id="IPR000014">
    <property type="entry name" value="PAS"/>
</dbReference>
<comment type="caution">
    <text evidence="8">The sequence shown here is derived from an EMBL/GenBank/DDBJ whole genome shotgun (WGS) entry which is preliminary data.</text>
</comment>
<dbReference type="InterPro" id="IPR021796">
    <property type="entry name" value="Tll0287-like_dom"/>
</dbReference>
<dbReference type="CDD" id="cd00082">
    <property type="entry name" value="HisKA"/>
    <property type="match status" value="1"/>
</dbReference>
<dbReference type="SUPFAM" id="SSF47384">
    <property type="entry name" value="Homodimeric domain of signal transducing histidine kinase"/>
    <property type="match status" value="1"/>
</dbReference>
<organism evidence="8 9">
    <name type="scientific">Magnetospirillum moscoviense</name>
    <dbReference type="NCBI Taxonomy" id="1437059"/>
    <lineage>
        <taxon>Bacteria</taxon>
        <taxon>Pseudomonadati</taxon>
        <taxon>Pseudomonadota</taxon>
        <taxon>Alphaproteobacteria</taxon>
        <taxon>Rhodospirillales</taxon>
        <taxon>Rhodospirillaceae</taxon>
        <taxon>Magnetospirillum</taxon>
    </lineage>
</organism>
<dbReference type="PRINTS" id="PR00344">
    <property type="entry name" value="BCTRLSENSOR"/>
</dbReference>
<keyword evidence="4" id="KW-0808">Transferase</keyword>
<dbReference type="InterPro" id="IPR052162">
    <property type="entry name" value="Sensor_kinase/Photoreceptor"/>
</dbReference>
<dbReference type="SMART" id="SM00091">
    <property type="entry name" value="PAS"/>
    <property type="match status" value="1"/>
</dbReference>
<dbReference type="SMART" id="SM00388">
    <property type="entry name" value="HisKA"/>
    <property type="match status" value="1"/>
</dbReference>
<gene>
    <name evidence="8" type="ORF">A6A05_02760</name>
</gene>
<evidence type="ECO:0000259" key="7">
    <source>
        <dbReference type="PROSITE" id="PS50112"/>
    </source>
</evidence>
<dbReference type="Gene3D" id="3.30.450.20">
    <property type="entry name" value="PAS domain"/>
    <property type="match status" value="1"/>
</dbReference>
<evidence type="ECO:0000256" key="1">
    <source>
        <dbReference type="ARBA" id="ARBA00000085"/>
    </source>
</evidence>
<dbReference type="PANTHER" id="PTHR43304:SF1">
    <property type="entry name" value="PAC DOMAIN-CONTAINING PROTEIN"/>
    <property type="match status" value="1"/>
</dbReference>
<evidence type="ECO:0000256" key="2">
    <source>
        <dbReference type="ARBA" id="ARBA00012438"/>
    </source>
</evidence>
<dbReference type="STRING" id="1437059.A6A05_02760"/>
<comment type="catalytic activity">
    <reaction evidence="1">
        <text>ATP + protein L-histidine = ADP + protein N-phospho-L-histidine.</text>
        <dbReference type="EC" id="2.7.13.3"/>
    </reaction>
</comment>
<dbReference type="InterPro" id="IPR003661">
    <property type="entry name" value="HisK_dim/P_dom"/>
</dbReference>
<evidence type="ECO:0000313" key="9">
    <source>
        <dbReference type="Proteomes" id="UP000078543"/>
    </source>
</evidence>
<dbReference type="InterPro" id="IPR003594">
    <property type="entry name" value="HATPase_dom"/>
</dbReference>
<protein>
    <recommendedName>
        <fullName evidence="2">histidine kinase</fullName>
        <ecNumber evidence="2">2.7.13.3</ecNumber>
    </recommendedName>
</protein>
<dbReference type="InterPro" id="IPR036097">
    <property type="entry name" value="HisK_dim/P_sf"/>
</dbReference>
<reference evidence="8 9" key="1">
    <citation type="submission" date="2016-04" db="EMBL/GenBank/DDBJ databases">
        <title>Draft genome sequence of freshwater magnetotactic bacteria Magnetospirillum marisnigri SP-1 and Magnetospirillum moscoviense BB-1.</title>
        <authorList>
            <person name="Koziaeva V."/>
            <person name="Dziuba M.V."/>
            <person name="Ivanov T.M."/>
            <person name="Kuznetsov B."/>
            <person name="Grouzdev D.S."/>
        </authorList>
    </citation>
    <scope>NUCLEOTIDE SEQUENCE [LARGE SCALE GENOMIC DNA]</scope>
    <source>
        <strain evidence="8 9">BB-1</strain>
    </source>
</reference>
<dbReference type="GO" id="GO:0006355">
    <property type="term" value="P:regulation of DNA-templated transcription"/>
    <property type="evidence" value="ECO:0007669"/>
    <property type="project" value="InterPro"/>
</dbReference>
<keyword evidence="5" id="KW-0418">Kinase</keyword>
<dbReference type="GO" id="GO:0000155">
    <property type="term" value="F:phosphorelay sensor kinase activity"/>
    <property type="evidence" value="ECO:0007669"/>
    <property type="project" value="InterPro"/>
</dbReference>
<dbReference type="CDD" id="cd00130">
    <property type="entry name" value="PAS"/>
    <property type="match status" value="1"/>
</dbReference>
<keyword evidence="3" id="KW-0597">Phosphoprotein</keyword>
<dbReference type="SMART" id="SM00387">
    <property type="entry name" value="HATPase_c"/>
    <property type="match status" value="1"/>
</dbReference>
<dbReference type="NCBIfam" id="TIGR00229">
    <property type="entry name" value="sensory_box"/>
    <property type="match status" value="1"/>
</dbReference>
<dbReference type="InterPro" id="IPR004358">
    <property type="entry name" value="Sig_transdc_His_kin-like_C"/>
</dbReference>
<dbReference type="Pfam" id="PF11845">
    <property type="entry name" value="Tll0287-like"/>
    <property type="match status" value="1"/>
</dbReference>
<keyword evidence="9" id="KW-1185">Reference proteome</keyword>
<evidence type="ECO:0000256" key="3">
    <source>
        <dbReference type="ARBA" id="ARBA00022553"/>
    </source>
</evidence>
<proteinExistence type="predicted"/>
<sequence length="609" mass="67116">MRALIVGLLAGWSALVGGSLAWNLHNEARQTLDVATREARVHFNKDYSFRRWGTRHGGVYVPIDERTPPNPYLPDMADREVRLPSGRMLTLMNPAYMVRQMMDEFSDAYGVRGRITSLRPLNPSNAPDPWERAALEKFARFEVDEVLELVTIDGQPQLRLMRAMITEPGCLKCHAAQGYQAGDIRGGIGVTLPMDGFYAIQAKAERAQFTTHGAIWVVGVAGIAFAGSRTRRRLEEEVEEDRQFRRLSHHNELILQSVGEGIVGIDPHCVITFFNPAAEHLLGWSADQVRGQGLSKLLLCGEGGDHFCPGDGKGCATIHSGKARQTSTERLLCADGRELAVSLRTTPVVEDGEILGAVVVFDDISERLESERLTGELMERLTRSNRDLQDFAYVVSHDLQEPLRMVSAYLGLIKRRYSDRLDKDGVEFMGFAVDGAQRMSRMISDLVDLSRVETRGGEFAPVDMNQLVAEVLVVLSLAIEEEGGQVRVEGTLPPAIGDRGQLIRLMQNLVANALKYRQPGQPAQVVISGHQDDGRCFYSVADNGIGIAPDNHQRIFVIFQRACDGEVYSGTGVGLAVVKRIVERHGGAITVESEVGQGSRFTFDLPALG</sequence>
<dbReference type="PROSITE" id="PS50109">
    <property type="entry name" value="HIS_KIN"/>
    <property type="match status" value="1"/>
</dbReference>
<dbReference type="Pfam" id="PF02518">
    <property type="entry name" value="HATPase_c"/>
    <property type="match status" value="1"/>
</dbReference>
<dbReference type="EMBL" id="LWQU01000152">
    <property type="protein sequence ID" value="OAN48922.1"/>
    <property type="molecule type" value="Genomic_DNA"/>
</dbReference>
<dbReference type="InterPro" id="IPR013767">
    <property type="entry name" value="PAS_fold"/>
</dbReference>
<evidence type="ECO:0000256" key="4">
    <source>
        <dbReference type="ARBA" id="ARBA00022679"/>
    </source>
</evidence>
<feature type="domain" description="PAS" evidence="7">
    <location>
        <begin position="254"/>
        <end position="292"/>
    </location>
</feature>
<dbReference type="InterPro" id="IPR035965">
    <property type="entry name" value="PAS-like_dom_sf"/>
</dbReference>